<proteinExistence type="predicted"/>
<feature type="region of interest" description="Disordered" evidence="1">
    <location>
        <begin position="1"/>
        <end position="38"/>
    </location>
</feature>
<dbReference type="AlphaFoldDB" id="A0A382P994"/>
<evidence type="ECO:0000313" key="2">
    <source>
        <dbReference type="EMBL" id="SVC69387.1"/>
    </source>
</evidence>
<feature type="compositionally biased region" description="Polar residues" evidence="1">
    <location>
        <begin position="1"/>
        <end position="18"/>
    </location>
</feature>
<sequence length="38" mass="3972">MEAGNSGNIVRSTGNGETWDNADSPGTSSTNRHFGVTF</sequence>
<name>A0A382P994_9ZZZZ</name>
<gene>
    <name evidence="2" type="ORF">METZ01_LOCUS322241</name>
</gene>
<evidence type="ECO:0000256" key="1">
    <source>
        <dbReference type="SAM" id="MobiDB-lite"/>
    </source>
</evidence>
<accession>A0A382P994</accession>
<reference evidence="2" key="1">
    <citation type="submission" date="2018-05" db="EMBL/GenBank/DDBJ databases">
        <authorList>
            <person name="Lanie J.A."/>
            <person name="Ng W.-L."/>
            <person name="Kazmierczak K.M."/>
            <person name="Andrzejewski T.M."/>
            <person name="Davidsen T.M."/>
            <person name="Wayne K.J."/>
            <person name="Tettelin H."/>
            <person name="Glass J.I."/>
            <person name="Rusch D."/>
            <person name="Podicherti R."/>
            <person name="Tsui H.-C.T."/>
            <person name="Winkler M.E."/>
        </authorList>
    </citation>
    <scope>NUCLEOTIDE SEQUENCE</scope>
</reference>
<dbReference type="EMBL" id="UINC01105445">
    <property type="protein sequence ID" value="SVC69387.1"/>
    <property type="molecule type" value="Genomic_DNA"/>
</dbReference>
<protein>
    <submittedName>
        <fullName evidence="2">Uncharacterized protein</fullName>
    </submittedName>
</protein>
<organism evidence="2">
    <name type="scientific">marine metagenome</name>
    <dbReference type="NCBI Taxonomy" id="408172"/>
    <lineage>
        <taxon>unclassified sequences</taxon>
        <taxon>metagenomes</taxon>
        <taxon>ecological metagenomes</taxon>
    </lineage>
</organism>